<evidence type="ECO:0000313" key="2">
    <source>
        <dbReference type="EMBL" id="OGM25981.1"/>
    </source>
</evidence>
<name>A0A1F7YF76_9BACT</name>
<reference evidence="2 3" key="1">
    <citation type="journal article" date="2016" name="Nat. Commun.">
        <title>Thousands of microbial genomes shed light on interconnected biogeochemical processes in an aquifer system.</title>
        <authorList>
            <person name="Anantharaman K."/>
            <person name="Brown C.T."/>
            <person name="Hug L.A."/>
            <person name="Sharon I."/>
            <person name="Castelle C.J."/>
            <person name="Probst A.J."/>
            <person name="Thomas B.C."/>
            <person name="Singh A."/>
            <person name="Wilkins M.J."/>
            <person name="Karaoz U."/>
            <person name="Brodie E.L."/>
            <person name="Williams K.H."/>
            <person name="Hubbard S.S."/>
            <person name="Banfield J.F."/>
        </authorList>
    </citation>
    <scope>NUCLEOTIDE SEQUENCE [LARGE SCALE GENOMIC DNA]</scope>
</reference>
<dbReference type="InterPro" id="IPR052044">
    <property type="entry name" value="PKS_Associated_Protein"/>
</dbReference>
<dbReference type="InterPro" id="IPR011051">
    <property type="entry name" value="RmlC_Cupin_sf"/>
</dbReference>
<dbReference type="EMBL" id="MGGL01000017">
    <property type="protein sequence ID" value="OGM25981.1"/>
    <property type="molecule type" value="Genomic_DNA"/>
</dbReference>
<comment type="caution">
    <text evidence="2">The sequence shown here is derived from an EMBL/GenBank/DDBJ whole genome shotgun (WGS) entry which is preliminary data.</text>
</comment>
<protein>
    <submittedName>
        <fullName evidence="2">Mannose-6-phosphate isomerase</fullName>
    </submittedName>
</protein>
<dbReference type="SUPFAM" id="SSF51182">
    <property type="entry name" value="RmlC-like cupins"/>
    <property type="match status" value="1"/>
</dbReference>
<organism evidence="2 3">
    <name type="scientific">Candidatus Woesebacteria bacterium RIFCSPHIGHO2_01_FULL_40_22</name>
    <dbReference type="NCBI Taxonomy" id="1802499"/>
    <lineage>
        <taxon>Bacteria</taxon>
        <taxon>Candidatus Woeseibacteriota</taxon>
    </lineage>
</organism>
<dbReference type="InterPro" id="IPR013096">
    <property type="entry name" value="Cupin_2"/>
</dbReference>
<dbReference type="GO" id="GO:0016853">
    <property type="term" value="F:isomerase activity"/>
    <property type="evidence" value="ECO:0007669"/>
    <property type="project" value="UniProtKB-KW"/>
</dbReference>
<sequence length="122" mass="14108">MAKPNKINLKDKFSKFTNLWSPKVIGELHGVSLKVVKVKGEFNWHHHDNEDELFWVIKGQLTIHFRDGDEILNPGELLIIPHKIEHKPEAKEEAEIVLIEPKETLNTGNVKTDKTIEKLEEI</sequence>
<dbReference type="CDD" id="cd02226">
    <property type="entry name" value="cupin_YdbB-like"/>
    <property type="match status" value="1"/>
</dbReference>
<dbReference type="Proteomes" id="UP000179221">
    <property type="component" value="Unassembled WGS sequence"/>
</dbReference>
<evidence type="ECO:0000313" key="3">
    <source>
        <dbReference type="Proteomes" id="UP000179221"/>
    </source>
</evidence>
<dbReference type="PANTHER" id="PTHR36114:SF1">
    <property type="entry name" value="16.7 KDA PROTEIN IN WHIE LOCUS"/>
    <property type="match status" value="1"/>
</dbReference>
<dbReference type="Gene3D" id="2.60.120.10">
    <property type="entry name" value="Jelly Rolls"/>
    <property type="match status" value="1"/>
</dbReference>
<evidence type="ECO:0000259" key="1">
    <source>
        <dbReference type="Pfam" id="PF07883"/>
    </source>
</evidence>
<proteinExistence type="predicted"/>
<keyword evidence="2" id="KW-0413">Isomerase</keyword>
<dbReference type="AlphaFoldDB" id="A0A1F7YF76"/>
<dbReference type="PANTHER" id="PTHR36114">
    <property type="entry name" value="16.7 KDA PROTEIN IN WHIE LOCUS"/>
    <property type="match status" value="1"/>
</dbReference>
<gene>
    <name evidence="2" type="ORF">A2628_00345</name>
</gene>
<accession>A0A1F7YF76</accession>
<feature type="domain" description="Cupin type-2" evidence="1">
    <location>
        <begin position="36"/>
        <end position="98"/>
    </location>
</feature>
<dbReference type="InterPro" id="IPR014710">
    <property type="entry name" value="RmlC-like_jellyroll"/>
</dbReference>
<dbReference type="Pfam" id="PF07883">
    <property type="entry name" value="Cupin_2"/>
    <property type="match status" value="1"/>
</dbReference>